<sequence>MRGTLPRMTSFAPVAHDIFSVMTVPAEQVAPATAEAVALAGWGLRASATLLTGERDRNFRLVAADGAEYVLKFANPAEDPAVTDLQIQALLHIAASDPGFPVPRIVKRPDGAAEALLPRDDGSVQRVRLLSWLPGVPLRQARRSAAQRAACGRALARLGLALRGFTHPAGRHALIWDVTHVPRLREVMDTLDHAAAQDAVASVLDDFDARARPVLPTLRHQVLHNDMNTGNTLVDAADPDRLVGMIDFGDMVETALAIDVAVGATSQIGADMGAAEAMAVFVAGFHAVRPLTPDELAVLPVLIAARLCMSLVLPAWHRRVHPGNPHYPPMTATEITRRLGLIAAARSADTAHALRRACGLS</sequence>
<dbReference type="Gene3D" id="3.90.1200.10">
    <property type="match status" value="1"/>
</dbReference>
<feature type="domain" description="Aminoglycoside phosphotransferase" evidence="9">
    <location>
        <begin position="53"/>
        <end position="283"/>
    </location>
</feature>
<dbReference type="GO" id="GO:0005737">
    <property type="term" value="C:cytoplasm"/>
    <property type="evidence" value="ECO:0007669"/>
    <property type="project" value="UniProtKB-SubCell"/>
</dbReference>
<name>A0AA41YRT0_9PROT</name>
<evidence type="ECO:0000256" key="1">
    <source>
        <dbReference type="ARBA" id="ARBA00004496"/>
    </source>
</evidence>
<evidence type="ECO:0000313" key="11">
    <source>
        <dbReference type="Proteomes" id="UP001165679"/>
    </source>
</evidence>
<dbReference type="Proteomes" id="UP001165679">
    <property type="component" value="Unassembled WGS sequence"/>
</dbReference>
<dbReference type="PANTHER" id="PTHR21064">
    <property type="entry name" value="AMINOGLYCOSIDE PHOSPHOTRANSFERASE DOMAIN-CONTAINING PROTEIN-RELATED"/>
    <property type="match status" value="1"/>
</dbReference>
<comment type="caution">
    <text evidence="10">The sequence shown here is derived from an EMBL/GenBank/DDBJ whole genome shotgun (WGS) entry which is preliminary data.</text>
</comment>
<comment type="function">
    <text evidence="6">Catalyzes the GTP-dependent phosphorylation of 5-hydroxy-L-lysine.</text>
</comment>
<proteinExistence type="predicted"/>
<evidence type="ECO:0000313" key="10">
    <source>
        <dbReference type="EMBL" id="MCW3474327.1"/>
    </source>
</evidence>
<evidence type="ECO:0000256" key="5">
    <source>
        <dbReference type="ARBA" id="ARBA00036820"/>
    </source>
</evidence>
<evidence type="ECO:0000259" key="9">
    <source>
        <dbReference type="Pfam" id="PF01636"/>
    </source>
</evidence>
<evidence type="ECO:0000256" key="6">
    <source>
        <dbReference type="ARBA" id="ARBA00037368"/>
    </source>
</evidence>
<organism evidence="10 11">
    <name type="scientific">Limobrevibacterium gyesilva</name>
    <dbReference type="NCBI Taxonomy" id="2991712"/>
    <lineage>
        <taxon>Bacteria</taxon>
        <taxon>Pseudomonadati</taxon>
        <taxon>Pseudomonadota</taxon>
        <taxon>Alphaproteobacteria</taxon>
        <taxon>Acetobacterales</taxon>
        <taxon>Acetobacteraceae</taxon>
        <taxon>Limobrevibacterium</taxon>
    </lineage>
</organism>
<keyword evidence="11" id="KW-1185">Reference proteome</keyword>
<dbReference type="InterPro" id="IPR002575">
    <property type="entry name" value="Aminoglycoside_PTrfase"/>
</dbReference>
<keyword evidence="2" id="KW-0963">Cytoplasm</keyword>
<dbReference type="EMBL" id="JAPDNT010000003">
    <property type="protein sequence ID" value="MCW3474327.1"/>
    <property type="molecule type" value="Genomic_DNA"/>
</dbReference>
<gene>
    <name evidence="10" type="ORF">OL599_07010</name>
</gene>
<accession>A0AA41YRT0</accession>
<dbReference type="Pfam" id="PF01636">
    <property type="entry name" value="APH"/>
    <property type="match status" value="1"/>
</dbReference>
<dbReference type="GO" id="GO:0047992">
    <property type="term" value="F:hydroxylysine kinase activity"/>
    <property type="evidence" value="ECO:0007669"/>
    <property type="project" value="UniProtKB-EC"/>
</dbReference>
<dbReference type="AlphaFoldDB" id="A0AA41YRT0"/>
<evidence type="ECO:0000256" key="3">
    <source>
        <dbReference type="ARBA" id="ARBA00022679"/>
    </source>
</evidence>
<evidence type="ECO:0000256" key="8">
    <source>
        <dbReference type="ARBA" id="ARBA00040505"/>
    </source>
</evidence>
<reference evidence="10" key="2">
    <citation type="submission" date="2022-10" db="EMBL/GenBank/DDBJ databases">
        <authorList>
            <person name="Trinh H.N."/>
        </authorList>
    </citation>
    <scope>NUCLEOTIDE SEQUENCE</scope>
    <source>
        <strain evidence="10">RN2-1</strain>
    </source>
</reference>
<keyword evidence="4" id="KW-0418">Kinase</keyword>
<keyword evidence="3" id="KW-0808">Transferase</keyword>
<reference evidence="10" key="1">
    <citation type="submission" date="2022-09" db="EMBL/GenBank/DDBJ databases">
        <title>Rhodovastum sp. nov. RN2-1 isolated from soil in Seongnam, South Korea.</title>
        <authorList>
            <person name="Le N.T."/>
        </authorList>
    </citation>
    <scope>NUCLEOTIDE SEQUENCE</scope>
    <source>
        <strain evidence="10">RN2-1</strain>
    </source>
</reference>
<evidence type="ECO:0000256" key="2">
    <source>
        <dbReference type="ARBA" id="ARBA00022490"/>
    </source>
</evidence>
<dbReference type="EC" id="2.7.1.81" evidence="7"/>
<dbReference type="InterPro" id="IPR011009">
    <property type="entry name" value="Kinase-like_dom_sf"/>
</dbReference>
<evidence type="ECO:0000256" key="4">
    <source>
        <dbReference type="ARBA" id="ARBA00022777"/>
    </source>
</evidence>
<comment type="catalytic activity">
    <reaction evidence="5">
        <text>(5R)-5-hydroxy-L-lysine + GTP = (5R)-5-phosphooxy-L-lysine + GDP + H(+)</text>
        <dbReference type="Rhea" id="RHEA:19049"/>
        <dbReference type="ChEBI" id="CHEBI:15378"/>
        <dbReference type="ChEBI" id="CHEBI:37565"/>
        <dbReference type="ChEBI" id="CHEBI:57882"/>
        <dbReference type="ChEBI" id="CHEBI:58189"/>
        <dbReference type="ChEBI" id="CHEBI:58357"/>
        <dbReference type="EC" id="2.7.1.81"/>
    </reaction>
</comment>
<dbReference type="SUPFAM" id="SSF56112">
    <property type="entry name" value="Protein kinase-like (PK-like)"/>
    <property type="match status" value="1"/>
</dbReference>
<dbReference type="PANTHER" id="PTHR21064:SF1">
    <property type="entry name" value="HYDROXYLYSINE KINASE"/>
    <property type="match status" value="1"/>
</dbReference>
<comment type="subcellular location">
    <subcellularLocation>
        <location evidence="1">Cytoplasm</location>
    </subcellularLocation>
</comment>
<dbReference type="InterPro" id="IPR050249">
    <property type="entry name" value="Pseudomonas-type_ThrB"/>
</dbReference>
<evidence type="ECO:0000256" key="7">
    <source>
        <dbReference type="ARBA" id="ARBA00038873"/>
    </source>
</evidence>
<protein>
    <recommendedName>
        <fullName evidence="8">Hydroxylysine kinase</fullName>
        <ecNumber evidence="7">2.7.1.81</ecNumber>
    </recommendedName>
</protein>